<dbReference type="Pfam" id="PF00443">
    <property type="entry name" value="UCH"/>
    <property type="match status" value="1"/>
</dbReference>
<evidence type="ECO:0000256" key="6">
    <source>
        <dbReference type="RuleBase" id="RU366025"/>
    </source>
</evidence>
<sequence length="804" mass="90907">MFYVNPHKSDHLSVCCQICFKQYSIRVHSPTPRLCSGNTHHLHTTYGSDLVEAKCCHCESTIYAVAEEPTVPRLIIQVMQNSRQPIVEDPKAPKFKDTIKMLIRIFTNALEPNAKSMNPKNDTFKENFGVDRASDELFAIAGFKLQDDRLHPPKYTPKNIETLQTVLFQLQLVLGQKYSSIIQHDPTHAGKRKLDLSDKATLQTERDCSEGKLGCLSDMTDEWILDAFRTQISHSPTAAHLRIDELMEVKNARKTEKLAVEIVLQRSEGIVCTTELEDAYKAFDIPGGGKDISDVILMDLLRASRSQGSKENLKIILKHRNNSDLSDLVNTPDMDTPDQEDVGWAIYHTQNPVGLVNIGNTCYLNSLLQYIYTVNDIRETVINMEVNTEDENDPNWQGKVIDGRSLTKQEMGEAKKIVAELKRLFIQMRSAKATVRPSEVLANLLLETGGASSSNVSTFQNKEDSRGQQDVMETMALLMNRLSSAFEPMKDRFSSLLFVKAYNKRYGKNEKSGQEEERRIPNIFSSLILNATMDASMEDLIDDFFNAREPPSSGPLDPHATVSDKATTTTDPSTTGEDSSHALNVSELPPIVQVHLSRTVFDKTTKITRKSDASVSIPKRLYLDEYLDENKEENSRGGYKKIKLWRGERRKCREALATLRRASVSNIQRSEPLATGSSTLSDEALPAQDTVMKDKVDYQLKTMTQLTQDIEGEIRSLAQSEYRLHAVFHHVGEATFGHYWVYIYDQQKGSEARWIKYSDEEVTDIRLDQEWEVFNGVEGSTAIFCVYVRGTDANIVQTVHRVIQ</sequence>
<reference evidence="9" key="1">
    <citation type="journal article" date="2020" name="Fungal Divers.">
        <title>Resolving the Mortierellaceae phylogeny through synthesis of multi-gene phylogenetics and phylogenomics.</title>
        <authorList>
            <person name="Vandepol N."/>
            <person name="Liber J."/>
            <person name="Desiro A."/>
            <person name="Na H."/>
            <person name="Kennedy M."/>
            <person name="Barry K."/>
            <person name="Grigoriev I.V."/>
            <person name="Miller A.N."/>
            <person name="O'Donnell K."/>
            <person name="Stajich J.E."/>
            <person name="Bonito G."/>
        </authorList>
    </citation>
    <scope>NUCLEOTIDE SEQUENCE</scope>
    <source>
        <strain evidence="9">NVP1</strain>
    </source>
</reference>
<dbReference type="PROSITE" id="PS50235">
    <property type="entry name" value="USP_3"/>
    <property type="match status" value="1"/>
</dbReference>
<evidence type="ECO:0000256" key="2">
    <source>
        <dbReference type="ARBA" id="ARBA00022670"/>
    </source>
</evidence>
<proteinExistence type="inferred from homology"/>
<dbReference type="SUPFAM" id="SSF54001">
    <property type="entry name" value="Cysteine proteinases"/>
    <property type="match status" value="1"/>
</dbReference>
<dbReference type="InterPro" id="IPR018200">
    <property type="entry name" value="USP_CS"/>
</dbReference>
<evidence type="ECO:0000313" key="10">
    <source>
        <dbReference type="Proteomes" id="UP000696485"/>
    </source>
</evidence>
<evidence type="ECO:0000313" key="9">
    <source>
        <dbReference type="EMBL" id="KAF9334527.1"/>
    </source>
</evidence>
<keyword evidence="5 6" id="KW-0788">Thiol protease</keyword>
<dbReference type="GO" id="GO:0061136">
    <property type="term" value="P:regulation of proteasomal protein catabolic process"/>
    <property type="evidence" value="ECO:0007669"/>
    <property type="project" value="TreeGrafter"/>
</dbReference>
<feature type="region of interest" description="Disordered" evidence="7">
    <location>
        <begin position="545"/>
        <end position="584"/>
    </location>
</feature>
<evidence type="ECO:0000256" key="1">
    <source>
        <dbReference type="ARBA" id="ARBA00000707"/>
    </source>
</evidence>
<dbReference type="GO" id="GO:0043161">
    <property type="term" value="P:proteasome-mediated ubiquitin-dependent protein catabolic process"/>
    <property type="evidence" value="ECO:0007669"/>
    <property type="project" value="InterPro"/>
</dbReference>
<feature type="domain" description="USP" evidence="8">
    <location>
        <begin position="353"/>
        <end position="790"/>
    </location>
</feature>
<dbReference type="GO" id="GO:0070628">
    <property type="term" value="F:proteasome binding"/>
    <property type="evidence" value="ECO:0007669"/>
    <property type="project" value="TreeGrafter"/>
</dbReference>
<comment type="caution">
    <text evidence="9">The sequence shown here is derived from an EMBL/GenBank/DDBJ whole genome shotgun (WGS) entry which is preliminary data.</text>
</comment>
<dbReference type="InterPro" id="IPR028889">
    <property type="entry name" value="USP"/>
</dbReference>
<dbReference type="PROSITE" id="PS00973">
    <property type="entry name" value="USP_2"/>
    <property type="match status" value="1"/>
</dbReference>
<keyword evidence="2 6" id="KW-0645">Protease</keyword>
<dbReference type="GO" id="GO:0004843">
    <property type="term" value="F:cysteine-type deubiquitinase activity"/>
    <property type="evidence" value="ECO:0007669"/>
    <property type="project" value="UniProtKB-UniRule"/>
</dbReference>
<keyword evidence="4 6" id="KW-0378">Hydrolase</keyword>
<gene>
    <name evidence="9" type="primary">UBP2</name>
    <name evidence="9" type="ORF">BG006_001992</name>
</gene>
<evidence type="ECO:0000256" key="3">
    <source>
        <dbReference type="ARBA" id="ARBA00022786"/>
    </source>
</evidence>
<keyword evidence="10" id="KW-1185">Reference proteome</keyword>
<dbReference type="AlphaFoldDB" id="A0A9P5SQX6"/>
<dbReference type="SUPFAM" id="SSF143503">
    <property type="entry name" value="PUG domain-like"/>
    <property type="match status" value="1"/>
</dbReference>
<evidence type="ECO:0000256" key="4">
    <source>
        <dbReference type="ARBA" id="ARBA00022801"/>
    </source>
</evidence>
<dbReference type="Gene3D" id="3.90.70.10">
    <property type="entry name" value="Cysteine proteinases"/>
    <property type="match status" value="1"/>
</dbReference>
<dbReference type="PROSITE" id="PS00972">
    <property type="entry name" value="USP_1"/>
    <property type="match status" value="1"/>
</dbReference>
<dbReference type="EC" id="3.4.19.12" evidence="6"/>
<evidence type="ECO:0000259" key="8">
    <source>
        <dbReference type="PROSITE" id="PS50235"/>
    </source>
</evidence>
<comment type="similarity">
    <text evidence="6">Belongs to the peptidase C19 family.</text>
</comment>
<keyword evidence="3 6" id="KW-0833">Ubl conjugation pathway</keyword>
<evidence type="ECO:0000256" key="5">
    <source>
        <dbReference type="ARBA" id="ARBA00022807"/>
    </source>
</evidence>
<name>A0A9P5SQX6_9FUNG</name>
<dbReference type="InterPro" id="IPR036339">
    <property type="entry name" value="PUB-like_dom_sf"/>
</dbReference>
<protein>
    <recommendedName>
        <fullName evidence="6">Ubiquitin carboxyl-terminal hydrolase</fullName>
        <ecNumber evidence="6">3.4.19.12</ecNumber>
    </recommendedName>
</protein>
<comment type="catalytic activity">
    <reaction evidence="1 6">
        <text>Thiol-dependent hydrolysis of ester, thioester, amide, peptide and isopeptide bonds formed by the C-terminal Gly of ubiquitin (a 76-residue protein attached to proteins as an intracellular targeting signal).</text>
        <dbReference type="EC" id="3.4.19.12"/>
    </reaction>
</comment>
<evidence type="ECO:0000256" key="7">
    <source>
        <dbReference type="SAM" id="MobiDB-lite"/>
    </source>
</evidence>
<dbReference type="GO" id="GO:0016579">
    <property type="term" value="P:protein deubiquitination"/>
    <property type="evidence" value="ECO:0007669"/>
    <property type="project" value="InterPro"/>
</dbReference>
<dbReference type="Proteomes" id="UP000696485">
    <property type="component" value="Unassembled WGS sequence"/>
</dbReference>
<dbReference type="PANTHER" id="PTHR43982">
    <property type="entry name" value="UBIQUITIN CARBOXYL-TERMINAL HYDROLASE"/>
    <property type="match status" value="1"/>
</dbReference>
<dbReference type="PANTHER" id="PTHR43982:SF6">
    <property type="entry name" value="UBIQUITIN CARBOXYL-TERMINAL HYDROLASE 2-RELATED"/>
    <property type="match status" value="1"/>
</dbReference>
<dbReference type="EMBL" id="JAAAUY010000143">
    <property type="protein sequence ID" value="KAF9334527.1"/>
    <property type="molecule type" value="Genomic_DNA"/>
</dbReference>
<accession>A0A9P5SQX6</accession>
<dbReference type="InterPro" id="IPR044635">
    <property type="entry name" value="UBP14-like"/>
</dbReference>
<dbReference type="InterPro" id="IPR001394">
    <property type="entry name" value="Peptidase_C19_UCH"/>
</dbReference>
<feature type="compositionally biased region" description="Low complexity" evidence="7">
    <location>
        <begin position="563"/>
        <end position="577"/>
    </location>
</feature>
<dbReference type="InterPro" id="IPR038765">
    <property type="entry name" value="Papain-like_cys_pep_sf"/>
</dbReference>
<organism evidence="9 10">
    <name type="scientific">Podila minutissima</name>
    <dbReference type="NCBI Taxonomy" id="64525"/>
    <lineage>
        <taxon>Eukaryota</taxon>
        <taxon>Fungi</taxon>
        <taxon>Fungi incertae sedis</taxon>
        <taxon>Mucoromycota</taxon>
        <taxon>Mortierellomycotina</taxon>
        <taxon>Mortierellomycetes</taxon>
        <taxon>Mortierellales</taxon>
        <taxon>Mortierellaceae</taxon>
        <taxon>Podila</taxon>
    </lineage>
</organism>